<gene>
    <name evidence="1" type="ORF">H2198_007684</name>
</gene>
<reference evidence="1" key="1">
    <citation type="submission" date="2022-10" db="EMBL/GenBank/DDBJ databases">
        <title>Culturing micro-colonial fungi from biological soil crusts in the Mojave desert and describing Neophaeococcomyces mojavensis, and introducing the new genera and species Taxawa tesnikishii.</title>
        <authorList>
            <person name="Kurbessoian T."/>
            <person name="Stajich J.E."/>
        </authorList>
    </citation>
    <scope>NUCLEOTIDE SEQUENCE</scope>
    <source>
        <strain evidence="1">JES_112</strain>
    </source>
</reference>
<dbReference type="Proteomes" id="UP001172386">
    <property type="component" value="Unassembled WGS sequence"/>
</dbReference>
<evidence type="ECO:0000313" key="1">
    <source>
        <dbReference type="EMBL" id="KAJ9653109.1"/>
    </source>
</evidence>
<evidence type="ECO:0000313" key="2">
    <source>
        <dbReference type="Proteomes" id="UP001172386"/>
    </source>
</evidence>
<comment type="caution">
    <text evidence="1">The sequence shown here is derived from an EMBL/GenBank/DDBJ whole genome shotgun (WGS) entry which is preliminary data.</text>
</comment>
<accession>A0ACC2ZZD3</accession>
<sequence>MSSIYSALKSPFQYHRIFRHTQGDTQNRIGPSPWVPFWLRRSVLVVFALCFAAFLAALEVIYGISERENGLTTASENSHYLWTFGPTAILTLVLAFWNRVDFRIRQMTPWARVKNLETATQFGLFLDYITPTMPEILWYSLKNRDFAVAASTSISNFITVLIIVSTSLLNLEIRPIRHENVPYRTTSRFTFDVADLGRIAYSSLPMDLLDAMDDPGLPYPVGTTDNMVYQTFEGLAQSQSGVHEAVVDAAIFDVGCKPAELEVLSWRMQWLDCPDPQQPASNLSARIKVPDCSISPDIWYSYADDGVISNFAFIDLANCGTGFFTNYSNYRFIFGVGQAEQHGTAGAKPENCSSTVPEGATIEVLRSKQWICQPTVALVKAKISYNASTIGAGVVPDVSIIQSDKRYLSPQVNQQLMASFSTNQANTNVELVETSPLLSLLAISDSATRGTVNRILRLDKNNSTITDLLQTDLFSNLTQSFWKRLQTQSVHAALTTSQAADGLIGSAIIDQQRLVVRSTPLRIMQAFLAANLGLILFLVLRGKRTVLYDYARLFGVILVLRHQRKVLSLFKTTGHQSIDILKKTFITRTTYDPQHPAQVDPDQQARVRWWRPMVVTIWARSSVFLLALLLVAALEVLLYVSNRKDGLADVTVAGNQHLAWSTLPAVVMTAIAIYFRALGSNYKLFSPYQRLRRDASWRALFSSYSTSTDIEVVLHALIDRQYAVACVSAAVVISTLLTIVVSGVWTPSFVEATREVQLGRQSWFSVEPSSDDGSAGRNAFLSGIILGANASYPKWTHGDLAIASISTSNVPLGQSDIIDTRLPAVRSLLNCTLYSQDDIPGLEFFNTSYGLGSHSLPPRMEFDMIGPGNCTKKSTYVSIQDLSGASIGWAAFLLNSQDGCPSLNYLWGRQEAAMKNVTFMRAMSCYESIDQVDVHVSLTDQLDIDASMQPTVLEDTARTFSHAGIGLPYDKLPRFDSNETAATGIWAMLTYKYGIQLADLGKEASVDSVVRSLKSAHGIIRAQQYNAALRTSGPNENGTDAVQTFAAQIRTPQRYRLVQNGLSTHLLCALLATMVLFGILASWLMSTNYVLPKNPGSIGAAISILADSDIFEDTELLEALGTASGRRRHKTEVLNGRQFRMGWFDRNVPATRVFTINCLSVSEKNGDGVGERLLVRASEEEENEEVTSDSAAANV</sequence>
<protein>
    <submittedName>
        <fullName evidence="1">Uncharacterized protein</fullName>
    </submittedName>
</protein>
<organism evidence="1 2">
    <name type="scientific">Neophaeococcomyces mojaviensis</name>
    <dbReference type="NCBI Taxonomy" id="3383035"/>
    <lineage>
        <taxon>Eukaryota</taxon>
        <taxon>Fungi</taxon>
        <taxon>Dikarya</taxon>
        <taxon>Ascomycota</taxon>
        <taxon>Pezizomycotina</taxon>
        <taxon>Eurotiomycetes</taxon>
        <taxon>Chaetothyriomycetidae</taxon>
        <taxon>Chaetothyriales</taxon>
        <taxon>Chaetothyriales incertae sedis</taxon>
        <taxon>Neophaeococcomyces</taxon>
    </lineage>
</organism>
<dbReference type="EMBL" id="JAPDRQ010000167">
    <property type="protein sequence ID" value="KAJ9653109.1"/>
    <property type="molecule type" value="Genomic_DNA"/>
</dbReference>
<keyword evidence="2" id="KW-1185">Reference proteome</keyword>
<name>A0ACC2ZZD3_9EURO</name>
<proteinExistence type="predicted"/>